<proteinExistence type="predicted"/>
<organism evidence="6">
    <name type="scientific">uncultured Caudovirales phage</name>
    <dbReference type="NCBI Taxonomy" id="2100421"/>
    <lineage>
        <taxon>Viruses</taxon>
        <taxon>Duplodnaviria</taxon>
        <taxon>Heunggongvirae</taxon>
        <taxon>Uroviricota</taxon>
        <taxon>Caudoviricetes</taxon>
        <taxon>Peduoviridae</taxon>
        <taxon>Maltschvirus</taxon>
        <taxon>Maltschvirus maltsch</taxon>
    </lineage>
</organism>
<gene>
    <name evidence="6" type="ORF">UFOVP117_289</name>
</gene>
<comment type="similarity">
    <text evidence="2">To endonucleases of group I introns of fungi and phage.</text>
</comment>
<evidence type="ECO:0000256" key="3">
    <source>
        <dbReference type="ARBA" id="ARBA00022842"/>
    </source>
</evidence>
<dbReference type="PROSITE" id="PS50164">
    <property type="entry name" value="GIY_YIG"/>
    <property type="match status" value="1"/>
</dbReference>
<dbReference type="SMART" id="SM00496">
    <property type="entry name" value="IENR2"/>
    <property type="match status" value="3"/>
</dbReference>
<dbReference type="InterPro" id="IPR035901">
    <property type="entry name" value="GIY-YIG_endonuc_sf"/>
</dbReference>
<feature type="domain" description="GIY-YIG" evidence="5">
    <location>
        <begin position="1"/>
        <end position="77"/>
    </location>
</feature>
<dbReference type="SUPFAM" id="SSF82771">
    <property type="entry name" value="GIY-YIG endonuclease"/>
    <property type="match status" value="1"/>
</dbReference>
<comment type="cofactor">
    <cofactor evidence="1">
        <name>Mg(2+)</name>
        <dbReference type="ChEBI" id="CHEBI:18420"/>
    </cofactor>
</comment>
<evidence type="ECO:0000256" key="1">
    <source>
        <dbReference type="ARBA" id="ARBA00001946"/>
    </source>
</evidence>
<feature type="region of interest" description="Disordered" evidence="4">
    <location>
        <begin position="106"/>
        <end position="136"/>
    </location>
</feature>
<protein>
    <submittedName>
        <fullName evidence="6">Nuclease associated modular domain 3</fullName>
    </submittedName>
</protein>
<reference evidence="6" key="1">
    <citation type="submission" date="2020-04" db="EMBL/GenBank/DDBJ databases">
        <authorList>
            <person name="Chiriac C."/>
            <person name="Salcher M."/>
            <person name="Ghai R."/>
            <person name="Kavagutti S V."/>
        </authorList>
    </citation>
    <scope>NUCLEOTIDE SEQUENCE</scope>
</reference>
<dbReference type="InterPro" id="IPR000305">
    <property type="entry name" value="GIY-YIG_endonuc"/>
</dbReference>
<evidence type="ECO:0000256" key="4">
    <source>
        <dbReference type="SAM" id="MobiDB-lite"/>
    </source>
</evidence>
<keyword evidence="3" id="KW-0460">Magnesium</keyword>
<dbReference type="GO" id="GO:0003677">
    <property type="term" value="F:DNA binding"/>
    <property type="evidence" value="ECO:0007669"/>
    <property type="project" value="InterPro"/>
</dbReference>
<evidence type="ECO:0000259" key="5">
    <source>
        <dbReference type="PROSITE" id="PS50164"/>
    </source>
</evidence>
<sequence length="247" mass="28763">MAYIYKHINPSSNEVFYIGVGSNKKRINSNNSRNKFWKNIVNKHGIIREVVEDNLTWDEALEREQYWIEFYGRKNNNTGLLCNMTDGGEGSYGRIFSNETKIKMSESKKGKKLTDEHKLKISEGNKGKPKPKPKDFSEKMRVVVTGNIRTEESKIKQSLSTKKTLSKIKDKLKEKSKGVKNSNAVRYFLFDVINGKKIEVDGYKKVLEYYNNISKRNKKDAMFLIKKMKENQIEELKFIKSIKINSK</sequence>
<dbReference type="InterPro" id="IPR003611">
    <property type="entry name" value="NUMOD3"/>
</dbReference>
<dbReference type="EMBL" id="LR796235">
    <property type="protein sequence ID" value="CAB4130168.1"/>
    <property type="molecule type" value="Genomic_DNA"/>
</dbReference>
<dbReference type="Pfam" id="PF07460">
    <property type="entry name" value="NUMOD3"/>
    <property type="match status" value="1"/>
</dbReference>
<evidence type="ECO:0000313" key="6">
    <source>
        <dbReference type="EMBL" id="CAB4130168.1"/>
    </source>
</evidence>
<evidence type="ECO:0000256" key="2">
    <source>
        <dbReference type="ARBA" id="ARBA00010045"/>
    </source>
</evidence>
<dbReference type="SUPFAM" id="SSF64496">
    <property type="entry name" value="DNA-binding domain of intron-encoded endonucleases"/>
    <property type="match status" value="1"/>
</dbReference>
<accession>A0A6J5L685</accession>
<name>A0A6J5L685_9CAUD</name>